<protein>
    <submittedName>
        <fullName evidence="1">Uncharacterized protein</fullName>
    </submittedName>
</protein>
<dbReference type="AlphaFoldDB" id="A0A655DL72"/>
<proteinExistence type="predicted"/>
<organism evidence="1 2">
    <name type="scientific">Salmonella enterica subsp. enterica serovar Bovismorbificans</name>
    <dbReference type="NCBI Taxonomy" id="58097"/>
    <lineage>
        <taxon>Bacteria</taxon>
        <taxon>Pseudomonadati</taxon>
        <taxon>Pseudomonadota</taxon>
        <taxon>Gammaproteobacteria</taxon>
        <taxon>Enterobacterales</taxon>
        <taxon>Enterobacteriaceae</taxon>
        <taxon>Salmonella</taxon>
    </lineage>
</organism>
<reference evidence="1 2" key="1">
    <citation type="submission" date="2015-03" db="EMBL/GenBank/DDBJ databases">
        <authorList>
            <consortium name="Pathogen Informatics"/>
        </authorList>
    </citation>
    <scope>NUCLEOTIDE SEQUENCE [LARGE SCALE GENOMIC DNA]</scope>
    <source>
        <strain evidence="1 2">D4891</strain>
    </source>
</reference>
<dbReference type="EMBL" id="CQPD01000036">
    <property type="protein sequence ID" value="CNU71831.1"/>
    <property type="molecule type" value="Genomic_DNA"/>
</dbReference>
<gene>
    <name evidence="1" type="ORF">ERS008207_03316</name>
</gene>
<dbReference type="Proteomes" id="UP000042394">
    <property type="component" value="Unassembled WGS sequence"/>
</dbReference>
<sequence>MFTRQAKRRKERIQRDAEWYAVLWLNTRFCTGTFRVFRRLHRITRAAWDQLRDKRQRHRVSDSDLTVWIDGNTAPFKHPQVAREYQCPLLGRRGEDTFIAQLVEHDAAHQLVEHGRAPHIRAGEIFFRAEG</sequence>
<evidence type="ECO:0000313" key="2">
    <source>
        <dbReference type="Proteomes" id="UP000042394"/>
    </source>
</evidence>
<name>A0A655DL72_SALET</name>
<accession>A0A655DL72</accession>
<evidence type="ECO:0000313" key="1">
    <source>
        <dbReference type="EMBL" id="CNU71831.1"/>
    </source>
</evidence>